<dbReference type="AlphaFoldDB" id="A0A4Z2HZI0"/>
<accession>A0A4Z2HZI0</accession>
<protein>
    <submittedName>
        <fullName evidence="1">Uncharacterized protein</fullName>
    </submittedName>
</protein>
<gene>
    <name evidence="1" type="ORF">EYF80_018739</name>
</gene>
<keyword evidence="2" id="KW-1185">Reference proteome</keyword>
<evidence type="ECO:0000313" key="1">
    <source>
        <dbReference type="EMBL" id="TNN71078.1"/>
    </source>
</evidence>
<dbReference type="Proteomes" id="UP000314294">
    <property type="component" value="Unassembled WGS sequence"/>
</dbReference>
<proteinExistence type="predicted"/>
<sequence length="71" mass="8011">MEGSEMHSAVCHSDCGPVEGRDSGLKMFRHTLKQRKFKLQAPGLLLSHLKIQKDLEHQVALYVNNLNPSQL</sequence>
<dbReference type="EMBL" id="SRLO01000155">
    <property type="protein sequence ID" value="TNN71078.1"/>
    <property type="molecule type" value="Genomic_DNA"/>
</dbReference>
<evidence type="ECO:0000313" key="2">
    <source>
        <dbReference type="Proteomes" id="UP000314294"/>
    </source>
</evidence>
<name>A0A4Z2HZI0_9TELE</name>
<reference evidence="1 2" key="1">
    <citation type="submission" date="2019-03" db="EMBL/GenBank/DDBJ databases">
        <title>First draft genome of Liparis tanakae, snailfish: a comprehensive survey of snailfish specific genes.</title>
        <authorList>
            <person name="Kim W."/>
            <person name="Song I."/>
            <person name="Jeong J.-H."/>
            <person name="Kim D."/>
            <person name="Kim S."/>
            <person name="Ryu S."/>
            <person name="Song J.Y."/>
            <person name="Lee S.K."/>
        </authorList>
    </citation>
    <scope>NUCLEOTIDE SEQUENCE [LARGE SCALE GENOMIC DNA]</scope>
    <source>
        <tissue evidence="1">Muscle</tissue>
    </source>
</reference>
<organism evidence="1 2">
    <name type="scientific">Liparis tanakae</name>
    <name type="common">Tanaka's snailfish</name>
    <dbReference type="NCBI Taxonomy" id="230148"/>
    <lineage>
        <taxon>Eukaryota</taxon>
        <taxon>Metazoa</taxon>
        <taxon>Chordata</taxon>
        <taxon>Craniata</taxon>
        <taxon>Vertebrata</taxon>
        <taxon>Euteleostomi</taxon>
        <taxon>Actinopterygii</taxon>
        <taxon>Neopterygii</taxon>
        <taxon>Teleostei</taxon>
        <taxon>Neoteleostei</taxon>
        <taxon>Acanthomorphata</taxon>
        <taxon>Eupercaria</taxon>
        <taxon>Perciformes</taxon>
        <taxon>Cottioidei</taxon>
        <taxon>Cottales</taxon>
        <taxon>Liparidae</taxon>
        <taxon>Liparis</taxon>
    </lineage>
</organism>
<comment type="caution">
    <text evidence="1">The sequence shown here is derived from an EMBL/GenBank/DDBJ whole genome shotgun (WGS) entry which is preliminary data.</text>
</comment>